<dbReference type="SMART" id="SM00326">
    <property type="entry name" value="SH3"/>
    <property type="match status" value="1"/>
</dbReference>
<dbReference type="PROSITE" id="PS50002">
    <property type="entry name" value="SH3"/>
    <property type="match status" value="1"/>
</dbReference>
<feature type="compositionally biased region" description="Polar residues" evidence="4">
    <location>
        <begin position="1122"/>
        <end position="1138"/>
    </location>
</feature>
<dbReference type="GO" id="GO:0030950">
    <property type="term" value="P:establishment or maintenance of actin cytoskeleton polarity"/>
    <property type="evidence" value="ECO:0007669"/>
    <property type="project" value="TreeGrafter"/>
</dbReference>
<evidence type="ECO:0000313" key="6">
    <source>
        <dbReference type="EMBL" id="KAJ1911839.1"/>
    </source>
</evidence>
<dbReference type="SUPFAM" id="SSF50044">
    <property type="entry name" value="SH3-domain"/>
    <property type="match status" value="1"/>
</dbReference>
<feature type="compositionally biased region" description="Low complexity" evidence="4">
    <location>
        <begin position="654"/>
        <end position="676"/>
    </location>
</feature>
<name>A0A9W7ZRQ0_9FUNG</name>
<feature type="region of interest" description="Disordered" evidence="4">
    <location>
        <begin position="653"/>
        <end position="699"/>
    </location>
</feature>
<feature type="region of interest" description="Disordered" evidence="4">
    <location>
        <begin position="1220"/>
        <end position="1353"/>
    </location>
</feature>
<feature type="region of interest" description="Disordered" evidence="4">
    <location>
        <begin position="578"/>
        <end position="609"/>
    </location>
</feature>
<reference evidence="6" key="1">
    <citation type="submission" date="2022-07" db="EMBL/GenBank/DDBJ databases">
        <title>Phylogenomic reconstructions and comparative analyses of Kickxellomycotina fungi.</title>
        <authorList>
            <person name="Reynolds N.K."/>
            <person name="Stajich J.E."/>
            <person name="Barry K."/>
            <person name="Grigoriev I.V."/>
            <person name="Crous P."/>
            <person name="Smith M.E."/>
        </authorList>
    </citation>
    <scope>NUCLEOTIDE SEQUENCE</scope>
    <source>
        <strain evidence="6">NBRC 100468</strain>
    </source>
</reference>
<protein>
    <submittedName>
        <fullName evidence="6">Protein phosphatase regulator</fullName>
    </submittedName>
</protein>
<feature type="compositionally biased region" description="Polar residues" evidence="4">
    <location>
        <begin position="500"/>
        <end position="527"/>
    </location>
</feature>
<keyword evidence="3" id="KW-0175">Coiled coil</keyword>
<feature type="compositionally biased region" description="Low complexity" evidence="4">
    <location>
        <begin position="933"/>
        <end position="954"/>
    </location>
</feature>
<dbReference type="Gene3D" id="2.30.30.40">
    <property type="entry name" value="SH3 Domains"/>
    <property type="match status" value="1"/>
</dbReference>
<dbReference type="OrthoDB" id="196165at2759"/>
<feature type="compositionally biased region" description="Basic and acidic residues" evidence="4">
    <location>
        <begin position="202"/>
        <end position="213"/>
    </location>
</feature>
<evidence type="ECO:0000259" key="5">
    <source>
        <dbReference type="PROSITE" id="PS50002"/>
    </source>
</evidence>
<comment type="caution">
    <text evidence="6">The sequence shown here is derived from an EMBL/GenBank/DDBJ whole genome shotgun (WGS) entry which is preliminary data.</text>
</comment>
<feature type="compositionally biased region" description="Acidic residues" evidence="4">
    <location>
        <begin position="215"/>
        <end position="237"/>
    </location>
</feature>
<feature type="compositionally biased region" description="Low complexity" evidence="4">
    <location>
        <begin position="993"/>
        <end position="1013"/>
    </location>
</feature>
<dbReference type="Proteomes" id="UP001150538">
    <property type="component" value="Unassembled WGS sequence"/>
</dbReference>
<feature type="region of interest" description="Disordered" evidence="4">
    <location>
        <begin position="109"/>
        <end position="159"/>
    </location>
</feature>
<feature type="compositionally biased region" description="Polar residues" evidence="4">
    <location>
        <begin position="955"/>
        <end position="992"/>
    </location>
</feature>
<feature type="compositionally biased region" description="Low complexity" evidence="4">
    <location>
        <begin position="1293"/>
        <end position="1312"/>
    </location>
</feature>
<feature type="region of interest" description="Disordered" evidence="4">
    <location>
        <begin position="1175"/>
        <end position="1204"/>
    </location>
</feature>
<gene>
    <name evidence="6" type="primary">BUD14</name>
    <name evidence="6" type="ORF">H4219_005811</name>
</gene>
<evidence type="ECO:0000313" key="7">
    <source>
        <dbReference type="Proteomes" id="UP001150538"/>
    </source>
</evidence>
<feature type="compositionally biased region" description="Low complexity" evidence="4">
    <location>
        <begin position="580"/>
        <end position="593"/>
    </location>
</feature>
<evidence type="ECO:0000256" key="3">
    <source>
        <dbReference type="SAM" id="Coils"/>
    </source>
</evidence>
<feature type="compositionally biased region" description="Acidic residues" evidence="4">
    <location>
        <begin position="126"/>
        <end position="135"/>
    </location>
</feature>
<dbReference type="InterPro" id="IPR001452">
    <property type="entry name" value="SH3_domain"/>
</dbReference>
<feature type="compositionally biased region" description="Polar residues" evidence="4">
    <location>
        <begin position="1189"/>
        <end position="1201"/>
    </location>
</feature>
<feature type="compositionally biased region" description="Polar residues" evidence="4">
    <location>
        <begin position="1249"/>
        <end position="1263"/>
    </location>
</feature>
<feature type="region of interest" description="Disordered" evidence="4">
    <location>
        <begin position="1085"/>
        <end position="1138"/>
    </location>
</feature>
<feature type="region of interest" description="Disordered" evidence="4">
    <location>
        <begin position="739"/>
        <end position="832"/>
    </location>
</feature>
<sequence length="1434" mass="155579">MNIHGLEFDGVPIDDDGEVPNDVESITSLVDEDVDFDFVYALFEFPAMVEGQVTVHQGEKMVLLDDSNAYWWLVQLVSNDEIGFIPADNVEMAGEKLARVNRRRNLKRCLPASQMDSNGASGSVSENEDVDDDDEPTKVLNDPHPKPIPQKPKVYRRGASARQRGLNVKFFDNPVTASFEAYTYSDSENDSDNDMDIPGYIADDRSNHHHNDNSMDIDGEDDVDGDYGSDNDYDDDQQVSNRQRRRVSATVPQGILGGNYYQNSIEYGNNGGNMSDDEEGDELPLNTIMMNQNHQQGNMGVMRQASNGDSNARSYNVSVTFHSPDPYESLERDVVRMLHDEQFAEVLLRLHTLFDLSSFPPSHCGLFVQINSATEAYPVVHNHHVSSFLEQLVKEFELDGEIPYEGDIAPNVLQLHLKLYPDNIQPGMVSSPNPDESRAVPDNTTGSVEDGDDKENAGHHSFGQNSKPLDNEHSYDDFVSDYMGGDDEDVSNDRYAGYGNQKSDSYSSSNPHTGSSATPLSSKTAEQQAEKQRAVPAPLESLDDHQPPSSSSSQEDNSMILLASTSTDHLPLTSGAQVVTATPSQPPESTTSTIVAPPASDQSQQSLVDSIHKVVSSEPNIIPPSRNSGSSSLFSNRNSLILDDSVIISPGNKLADQSSQSSLASSSSVGPAVASSRARHVSIQPLAPPRNSVSPNTRPVSMPFDHVPVLDGKEPPVHPMSKALIDSREVVKNMLRRIPRPKSRPPASAIAQAKNNFGNGGANSKRKSTPAGGFMGSPQFNGSNDSLPKVNIRPRSEMPPNLSNRRTSSMISADSLNSMASSDGSVSYDEKQRQRMKALNAICNDNELAAETLNSSSINGSNGGGNQHNIIDSVVGKPSQQSDNLSNRDVRHPNTSLLPPRPASSSSNPGGDSILQSRIPRPATSGGMASAYSQRRISDNISSSSPTSAMSLLSNGSTQQYASATSSPMDSVNSLSPPQQDEVNNSRLDPSQSTTEMNPSSSTSSSNTATSSNDDQENQNTGEVRSSRLVTSNDRKDNSRNDNDSEGTDSSDTILTHNDGHNDSIDNITQDSDELSRSLLSSQLGNQQRAGMMNASKEFSSSNPNRTFGHRRSNSLRRISVQKIQQQTQSSSFDETTTKNPTIITKGLRPQSDVGNDKLSSNMMINQSRSLATHGYTRAESDMSKVPTPANTDESNSTDSNDLPLDDWLVLMRGMHNNSSSNIGGANDSNTVDDDENLYSQSSLSTSSVKGYTNLPTPSSSPESDILRGSSHCRTRSGDRQATSATYDDDNNDTTTTNLTKSTNANSNNNINDKLRKTKSMSDTNAGYMNNNSSNENGGGSNMLSTGRNNSGNGMVIRTSSYQSITEHDGYADDYTSFGSEEDAERQIQQLRQVRTESQNAIEAIMNASGGVSKRLDSLESELDRLVYYLVQVV</sequence>
<dbReference type="EMBL" id="JANBPU010000403">
    <property type="protein sequence ID" value="KAJ1911839.1"/>
    <property type="molecule type" value="Genomic_DNA"/>
</dbReference>
<feature type="region of interest" description="Disordered" evidence="4">
    <location>
        <begin position="185"/>
        <end position="248"/>
    </location>
</feature>
<evidence type="ECO:0000256" key="2">
    <source>
        <dbReference type="PROSITE-ProRule" id="PRU00192"/>
    </source>
</evidence>
<dbReference type="InterPro" id="IPR053039">
    <property type="entry name" value="Polarity_Bud-Selection_Reg"/>
</dbReference>
<dbReference type="GO" id="GO:0051286">
    <property type="term" value="C:cell tip"/>
    <property type="evidence" value="ECO:0007669"/>
    <property type="project" value="TreeGrafter"/>
</dbReference>
<proteinExistence type="predicted"/>
<dbReference type="Pfam" id="PF00018">
    <property type="entry name" value="SH3_1"/>
    <property type="match status" value="1"/>
</dbReference>
<feature type="compositionally biased region" description="Polar residues" evidence="4">
    <location>
        <begin position="1343"/>
        <end position="1353"/>
    </location>
</feature>
<evidence type="ECO:0000256" key="4">
    <source>
        <dbReference type="SAM" id="MobiDB-lite"/>
    </source>
</evidence>
<dbReference type="PANTHER" id="PTHR47775:SF1">
    <property type="entry name" value="BUD SITE SELECTION PROTEIN 14"/>
    <property type="match status" value="1"/>
</dbReference>
<feature type="domain" description="SH3" evidence="5">
    <location>
        <begin position="34"/>
        <end position="95"/>
    </location>
</feature>
<feature type="coiled-coil region" evidence="3">
    <location>
        <begin position="1381"/>
        <end position="1408"/>
    </location>
</feature>
<feature type="region of interest" description="Disordered" evidence="4">
    <location>
        <begin position="854"/>
        <end position="1069"/>
    </location>
</feature>
<dbReference type="GO" id="GO:0015630">
    <property type="term" value="C:microtubule cytoskeleton"/>
    <property type="evidence" value="ECO:0007669"/>
    <property type="project" value="TreeGrafter"/>
</dbReference>
<feature type="region of interest" description="Disordered" evidence="4">
    <location>
        <begin position="426"/>
        <end position="556"/>
    </location>
</feature>
<organism evidence="6 7">
    <name type="scientific">Mycoemilia scoparia</name>
    <dbReference type="NCBI Taxonomy" id="417184"/>
    <lineage>
        <taxon>Eukaryota</taxon>
        <taxon>Fungi</taxon>
        <taxon>Fungi incertae sedis</taxon>
        <taxon>Zoopagomycota</taxon>
        <taxon>Kickxellomycotina</taxon>
        <taxon>Kickxellomycetes</taxon>
        <taxon>Kickxellales</taxon>
        <taxon>Kickxellaceae</taxon>
        <taxon>Mycoemilia</taxon>
    </lineage>
</organism>
<dbReference type="PANTHER" id="PTHR47775">
    <property type="entry name" value="BUD SITE SELECTION PROTEIN 14"/>
    <property type="match status" value="1"/>
</dbReference>
<feature type="compositionally biased region" description="Polar residues" evidence="4">
    <location>
        <begin position="801"/>
        <end position="825"/>
    </location>
</feature>
<accession>A0A9W7ZRQ0</accession>
<keyword evidence="1 2" id="KW-0728">SH3 domain</keyword>
<feature type="compositionally biased region" description="Polar residues" evidence="4">
    <location>
        <begin position="1018"/>
        <end position="1031"/>
    </location>
</feature>
<evidence type="ECO:0000256" key="1">
    <source>
        <dbReference type="ARBA" id="ARBA00022443"/>
    </source>
</evidence>
<feature type="compositionally biased region" description="Polar residues" evidence="4">
    <location>
        <begin position="1097"/>
        <end position="1106"/>
    </location>
</feature>
<dbReference type="GO" id="GO:0008104">
    <property type="term" value="P:intracellular protein localization"/>
    <property type="evidence" value="ECO:0007669"/>
    <property type="project" value="TreeGrafter"/>
</dbReference>
<keyword evidence="7" id="KW-1185">Reference proteome</keyword>
<feature type="compositionally biased region" description="Polar residues" evidence="4">
    <location>
        <begin position="1220"/>
        <end position="1230"/>
    </location>
</feature>
<dbReference type="InterPro" id="IPR036028">
    <property type="entry name" value="SH3-like_dom_sf"/>
</dbReference>
<feature type="compositionally biased region" description="Basic and acidic residues" evidence="4">
    <location>
        <begin position="1033"/>
        <end position="1043"/>
    </location>
</feature>